<sequence>MAMSDMPIKPDDPMFIPLIPDMESAVEEAPMDIVEDAVAIPDILDISIDVGVEVVEVVMLILLMSIAAEYRWIDSFKTVLLTGKDDSANYWTGSGRPLVCKPVGVEVLRGQRVTVTSSPAPRSNLGIFYLSN</sequence>
<organism evidence="2 3">
    <name type="scientific">Hortaea werneckii</name>
    <name type="common">Black yeast</name>
    <name type="synonym">Cladosporium werneckii</name>
    <dbReference type="NCBI Taxonomy" id="91943"/>
    <lineage>
        <taxon>Eukaryota</taxon>
        <taxon>Fungi</taxon>
        <taxon>Dikarya</taxon>
        <taxon>Ascomycota</taxon>
        <taxon>Pezizomycotina</taxon>
        <taxon>Dothideomycetes</taxon>
        <taxon>Dothideomycetidae</taxon>
        <taxon>Mycosphaerellales</taxon>
        <taxon>Teratosphaeriaceae</taxon>
        <taxon>Hortaea</taxon>
    </lineage>
</organism>
<dbReference type="EMBL" id="QWIM01000999">
    <property type="protein sequence ID" value="RMY29210.1"/>
    <property type="molecule type" value="Genomic_DNA"/>
</dbReference>
<accession>A0A3M7APP5</accession>
<dbReference type="EMBL" id="QWIK01001611">
    <property type="protein sequence ID" value="RMX93508.1"/>
    <property type="molecule type" value="Genomic_DNA"/>
</dbReference>
<evidence type="ECO:0000313" key="3">
    <source>
        <dbReference type="Proteomes" id="UP000276864"/>
    </source>
</evidence>
<dbReference type="Proteomes" id="UP000276864">
    <property type="component" value="Unassembled WGS sequence"/>
</dbReference>
<proteinExistence type="predicted"/>
<protein>
    <submittedName>
        <fullName evidence="2">Uncharacterized protein</fullName>
    </submittedName>
</protein>
<dbReference type="Proteomes" id="UP000282582">
    <property type="component" value="Unassembled WGS sequence"/>
</dbReference>
<reference evidence="3 4" key="1">
    <citation type="journal article" date="2018" name="BMC Genomics">
        <title>Genomic evidence for intraspecific hybridization in a clonal and extremely halotolerant yeast.</title>
        <authorList>
            <person name="Gostincar C."/>
            <person name="Stajich J.E."/>
            <person name="Zupancic J."/>
            <person name="Zalar P."/>
            <person name="Gunde-Cimerman N."/>
        </authorList>
    </citation>
    <scope>NUCLEOTIDE SEQUENCE [LARGE SCALE GENOMIC DNA]</scope>
    <source>
        <strain evidence="2 3">EXF-6651</strain>
        <strain evidence="1 4">EXF-6654</strain>
    </source>
</reference>
<name>A0A3M7APP5_HORWE</name>
<evidence type="ECO:0000313" key="2">
    <source>
        <dbReference type="EMBL" id="RMY29210.1"/>
    </source>
</evidence>
<comment type="caution">
    <text evidence="2">The sequence shown here is derived from an EMBL/GenBank/DDBJ whole genome shotgun (WGS) entry which is preliminary data.</text>
</comment>
<evidence type="ECO:0000313" key="4">
    <source>
        <dbReference type="Proteomes" id="UP000282582"/>
    </source>
</evidence>
<dbReference type="AlphaFoldDB" id="A0A3M7APP5"/>
<evidence type="ECO:0000313" key="1">
    <source>
        <dbReference type="EMBL" id="RMX93508.1"/>
    </source>
</evidence>
<gene>
    <name evidence="2" type="ORF">D0866_08855</name>
    <name evidence="1" type="ORF">D0868_12813</name>
</gene>